<dbReference type="PANTHER" id="PTHR21530:SF7">
    <property type="entry name" value="TRAB DOMAIN-CONTAINING PROTEIN"/>
    <property type="match status" value="1"/>
</dbReference>
<protein>
    <recommendedName>
        <fullName evidence="3">TraB domain-containing protein</fullName>
    </recommendedName>
</protein>
<evidence type="ECO:0008006" key="3">
    <source>
        <dbReference type="Google" id="ProtNLM"/>
    </source>
</evidence>
<evidence type="ECO:0000313" key="1">
    <source>
        <dbReference type="EMBL" id="MCL7042247.1"/>
    </source>
</evidence>
<dbReference type="Proteomes" id="UP001177140">
    <property type="component" value="Unassembled WGS sequence"/>
</dbReference>
<keyword evidence="2" id="KW-1185">Reference proteome</keyword>
<reference evidence="1" key="1">
    <citation type="submission" date="2022-03" db="EMBL/GenBank/DDBJ databases">
        <title>A functionally conserved STORR gene fusion in Papaver species that diverged 16.8 million years ago.</title>
        <authorList>
            <person name="Catania T."/>
        </authorList>
    </citation>
    <scope>NUCLEOTIDE SEQUENCE</scope>
    <source>
        <strain evidence="1">S-191538</strain>
    </source>
</reference>
<sequence>MLESTLTEKRHFKFHTKTEKQTKQRRKFKIEIRASFTFTNQKEEEEMSSIFSRLTRVSLVNSFTTRRRSFHYQHGIPGIPTDGKVVLLKNSCNGAQVHLVGTVHRTKETTETVKKVINYVRPDTIAIELCESRAMDFMEHPSADDNLYTLYLQSKRARGGLSIKVGVFIRNCLHLLRGEVMPSNSEFRVAMQEASRLGAGCFYIDQNYDVTSTAYFAFSLLGKEHGLIFSVSVYFQVMVQNIANLVNSSDSIYLFYKRVVEAFVEIKFEDITRSSVQKWSSSARGVCPEIVSFYFDFALELFLIISQCSCFHLPS</sequence>
<proteinExistence type="predicted"/>
<comment type="caution">
    <text evidence="1">The sequence shown here is derived from an EMBL/GenBank/DDBJ whole genome shotgun (WGS) entry which is preliminary data.</text>
</comment>
<accession>A0AA41VJ46</accession>
<gene>
    <name evidence="1" type="ORF">MKW94_024205</name>
</gene>
<evidence type="ECO:0000313" key="2">
    <source>
        <dbReference type="Proteomes" id="UP001177140"/>
    </source>
</evidence>
<name>A0AA41VJ46_PAPNU</name>
<dbReference type="EMBL" id="JAJJMA010232900">
    <property type="protein sequence ID" value="MCL7042247.1"/>
    <property type="molecule type" value="Genomic_DNA"/>
</dbReference>
<organism evidence="1 2">
    <name type="scientific">Papaver nudicaule</name>
    <name type="common">Iceland poppy</name>
    <dbReference type="NCBI Taxonomy" id="74823"/>
    <lineage>
        <taxon>Eukaryota</taxon>
        <taxon>Viridiplantae</taxon>
        <taxon>Streptophyta</taxon>
        <taxon>Embryophyta</taxon>
        <taxon>Tracheophyta</taxon>
        <taxon>Spermatophyta</taxon>
        <taxon>Magnoliopsida</taxon>
        <taxon>Ranunculales</taxon>
        <taxon>Papaveraceae</taxon>
        <taxon>Papaveroideae</taxon>
        <taxon>Papaver</taxon>
    </lineage>
</organism>
<dbReference type="PANTHER" id="PTHR21530">
    <property type="entry name" value="PHEROMONE SHUTDOWN PROTEIN"/>
    <property type="match status" value="1"/>
</dbReference>
<dbReference type="InterPro" id="IPR046345">
    <property type="entry name" value="TraB_PrgY-like"/>
</dbReference>
<dbReference type="AlphaFoldDB" id="A0AA41VJ46"/>